<dbReference type="NCBIfam" id="TIGR00041">
    <property type="entry name" value="DTMP_kinase"/>
    <property type="match status" value="1"/>
</dbReference>
<dbReference type="CDD" id="cd01672">
    <property type="entry name" value="TMPK"/>
    <property type="match status" value="1"/>
</dbReference>
<keyword evidence="7" id="KW-0418">Kinase</keyword>
<keyword evidence="12" id="KW-1185">Reference proteome</keyword>
<comment type="catalytic activity">
    <reaction evidence="9">
        <text>dTMP + ATP = dTDP + ADP</text>
        <dbReference type="Rhea" id="RHEA:13517"/>
        <dbReference type="ChEBI" id="CHEBI:30616"/>
        <dbReference type="ChEBI" id="CHEBI:58369"/>
        <dbReference type="ChEBI" id="CHEBI:63528"/>
        <dbReference type="ChEBI" id="CHEBI:456216"/>
        <dbReference type="EC" id="2.7.4.9"/>
    </reaction>
</comment>
<dbReference type="GO" id="GO:0006235">
    <property type="term" value="P:dTTP biosynthetic process"/>
    <property type="evidence" value="ECO:0007669"/>
    <property type="project" value="TreeGrafter"/>
</dbReference>
<dbReference type="Pfam" id="PF02223">
    <property type="entry name" value="Thymidylate_kin"/>
    <property type="match status" value="1"/>
</dbReference>
<sequence>MVISDRYVDSSLAYQGAGRTLPVDEVSWLSSWATGGLRPDLVVLLDVPPEVGLARAARRGAADRLESESVAFHERVRYAFLDLAAAEPKRYLVLDATRSPEEITAAVVERVSALFPEEPPAHEVAEALDGVAEADLERRPS</sequence>
<dbReference type="InterPro" id="IPR039430">
    <property type="entry name" value="Thymidylate_kin-like_dom"/>
</dbReference>
<evidence type="ECO:0000256" key="1">
    <source>
        <dbReference type="ARBA" id="ARBA00009776"/>
    </source>
</evidence>
<dbReference type="EMBL" id="AP022871">
    <property type="protein sequence ID" value="BCB86444.1"/>
    <property type="molecule type" value="Genomic_DNA"/>
</dbReference>
<reference evidence="11 12" key="1">
    <citation type="submission" date="2020-03" db="EMBL/GenBank/DDBJ databases">
        <title>Whole genome shotgun sequence of Phytohabitans suffuscus NBRC 105367.</title>
        <authorList>
            <person name="Komaki H."/>
            <person name="Tamura T."/>
        </authorList>
    </citation>
    <scope>NUCLEOTIDE SEQUENCE [LARGE SCALE GENOMIC DNA]</scope>
    <source>
        <strain evidence="11 12">NBRC 105367</strain>
    </source>
</reference>
<evidence type="ECO:0000256" key="8">
    <source>
        <dbReference type="ARBA" id="ARBA00022840"/>
    </source>
</evidence>
<name>A0A6F8YJZ0_9ACTN</name>
<evidence type="ECO:0000256" key="3">
    <source>
        <dbReference type="ARBA" id="ARBA00017144"/>
    </source>
</evidence>
<gene>
    <name evidence="11" type="ORF">Psuf_037570</name>
</gene>
<dbReference type="Gene3D" id="3.40.50.300">
    <property type="entry name" value="P-loop containing nucleotide triphosphate hydrolases"/>
    <property type="match status" value="1"/>
</dbReference>
<protein>
    <recommendedName>
        <fullName evidence="3">Thymidylate kinase</fullName>
        <ecNumber evidence="2">2.7.4.9</ecNumber>
    </recommendedName>
</protein>
<keyword evidence="8" id="KW-0067">ATP-binding</keyword>
<dbReference type="AlphaFoldDB" id="A0A6F8YJZ0"/>
<dbReference type="SUPFAM" id="SSF52540">
    <property type="entry name" value="P-loop containing nucleoside triphosphate hydrolases"/>
    <property type="match status" value="1"/>
</dbReference>
<evidence type="ECO:0000256" key="5">
    <source>
        <dbReference type="ARBA" id="ARBA00022727"/>
    </source>
</evidence>
<dbReference type="PANTHER" id="PTHR10344">
    <property type="entry name" value="THYMIDYLATE KINASE"/>
    <property type="match status" value="1"/>
</dbReference>
<evidence type="ECO:0000313" key="11">
    <source>
        <dbReference type="EMBL" id="BCB86444.1"/>
    </source>
</evidence>
<organism evidence="11 12">
    <name type="scientific">Phytohabitans suffuscus</name>
    <dbReference type="NCBI Taxonomy" id="624315"/>
    <lineage>
        <taxon>Bacteria</taxon>
        <taxon>Bacillati</taxon>
        <taxon>Actinomycetota</taxon>
        <taxon>Actinomycetes</taxon>
        <taxon>Micromonosporales</taxon>
        <taxon>Micromonosporaceae</taxon>
    </lineage>
</organism>
<evidence type="ECO:0000256" key="9">
    <source>
        <dbReference type="ARBA" id="ARBA00048743"/>
    </source>
</evidence>
<dbReference type="GO" id="GO:0006233">
    <property type="term" value="P:dTDP biosynthetic process"/>
    <property type="evidence" value="ECO:0007669"/>
    <property type="project" value="InterPro"/>
</dbReference>
<dbReference type="GO" id="GO:0005524">
    <property type="term" value="F:ATP binding"/>
    <property type="evidence" value="ECO:0007669"/>
    <property type="project" value="UniProtKB-KW"/>
</dbReference>
<accession>A0A6F8YJZ0</accession>
<proteinExistence type="inferred from homology"/>
<dbReference type="EC" id="2.7.4.9" evidence="2"/>
<keyword evidence="5" id="KW-0545">Nucleotide biosynthesis</keyword>
<keyword evidence="6" id="KW-0547">Nucleotide-binding</keyword>
<evidence type="ECO:0000256" key="4">
    <source>
        <dbReference type="ARBA" id="ARBA00022679"/>
    </source>
</evidence>
<evidence type="ECO:0000313" key="12">
    <source>
        <dbReference type="Proteomes" id="UP000503011"/>
    </source>
</evidence>
<evidence type="ECO:0000256" key="7">
    <source>
        <dbReference type="ARBA" id="ARBA00022777"/>
    </source>
</evidence>
<dbReference type="PROSITE" id="PS01331">
    <property type="entry name" value="THYMIDYLATE_KINASE"/>
    <property type="match status" value="1"/>
</dbReference>
<keyword evidence="4" id="KW-0808">Transferase</keyword>
<dbReference type="InterPro" id="IPR027417">
    <property type="entry name" value="P-loop_NTPase"/>
</dbReference>
<dbReference type="KEGG" id="psuu:Psuf_037570"/>
<evidence type="ECO:0000259" key="10">
    <source>
        <dbReference type="Pfam" id="PF02223"/>
    </source>
</evidence>
<evidence type="ECO:0000256" key="6">
    <source>
        <dbReference type="ARBA" id="ARBA00022741"/>
    </source>
</evidence>
<evidence type="ECO:0000256" key="2">
    <source>
        <dbReference type="ARBA" id="ARBA00012980"/>
    </source>
</evidence>
<dbReference type="GO" id="GO:0004798">
    <property type="term" value="F:dTMP kinase activity"/>
    <property type="evidence" value="ECO:0007669"/>
    <property type="project" value="UniProtKB-EC"/>
</dbReference>
<dbReference type="GO" id="GO:0005829">
    <property type="term" value="C:cytosol"/>
    <property type="evidence" value="ECO:0007669"/>
    <property type="project" value="TreeGrafter"/>
</dbReference>
<comment type="similarity">
    <text evidence="1">Belongs to the thymidylate kinase family.</text>
</comment>
<dbReference type="PANTHER" id="PTHR10344:SF4">
    <property type="entry name" value="UMP-CMP KINASE 2, MITOCHONDRIAL"/>
    <property type="match status" value="1"/>
</dbReference>
<feature type="domain" description="Thymidylate kinase-like" evidence="10">
    <location>
        <begin position="2"/>
        <end position="105"/>
    </location>
</feature>
<dbReference type="Proteomes" id="UP000503011">
    <property type="component" value="Chromosome"/>
</dbReference>
<dbReference type="InterPro" id="IPR018095">
    <property type="entry name" value="Thymidylate_kin_CS"/>
</dbReference>
<reference evidence="11 12" key="2">
    <citation type="submission" date="2020-03" db="EMBL/GenBank/DDBJ databases">
        <authorList>
            <person name="Ichikawa N."/>
            <person name="Kimura A."/>
            <person name="Kitahashi Y."/>
            <person name="Uohara A."/>
        </authorList>
    </citation>
    <scope>NUCLEOTIDE SEQUENCE [LARGE SCALE GENOMIC DNA]</scope>
    <source>
        <strain evidence="11 12">NBRC 105367</strain>
    </source>
</reference>
<dbReference type="InterPro" id="IPR018094">
    <property type="entry name" value="Thymidylate_kinase"/>
</dbReference>
<dbReference type="GO" id="GO:0006227">
    <property type="term" value="P:dUDP biosynthetic process"/>
    <property type="evidence" value="ECO:0007669"/>
    <property type="project" value="TreeGrafter"/>
</dbReference>